<feature type="transmembrane region" description="Helical" evidence="8">
    <location>
        <begin position="77"/>
        <end position="95"/>
    </location>
</feature>
<dbReference type="HOGENOM" id="CLU_045498_2_3_0"/>
<dbReference type="eggNOG" id="COG0730">
    <property type="taxonomic scope" value="Bacteria"/>
</dbReference>
<proteinExistence type="inferred from homology"/>
<keyword evidence="5 8" id="KW-0812">Transmembrane</keyword>
<organism evidence="9 10">
    <name type="scientific">Aminomonas paucivorans DSM 12260</name>
    <dbReference type="NCBI Taxonomy" id="584708"/>
    <lineage>
        <taxon>Bacteria</taxon>
        <taxon>Thermotogati</taxon>
        <taxon>Synergistota</taxon>
        <taxon>Synergistia</taxon>
        <taxon>Synergistales</taxon>
        <taxon>Synergistaceae</taxon>
        <taxon>Aminomonas</taxon>
    </lineage>
</organism>
<feature type="transmembrane region" description="Helical" evidence="8">
    <location>
        <begin position="101"/>
        <end position="119"/>
    </location>
</feature>
<keyword evidence="6 8" id="KW-1133">Transmembrane helix</keyword>
<protein>
    <recommendedName>
        <fullName evidence="8">Probable membrane transporter protein</fullName>
    </recommendedName>
</protein>
<keyword evidence="7 8" id="KW-0472">Membrane</keyword>
<feature type="transmembrane region" description="Helical" evidence="8">
    <location>
        <begin position="176"/>
        <end position="194"/>
    </location>
</feature>
<dbReference type="InterPro" id="IPR002781">
    <property type="entry name" value="TM_pro_TauE-like"/>
</dbReference>
<evidence type="ECO:0000313" key="10">
    <source>
        <dbReference type="Proteomes" id="UP000005096"/>
    </source>
</evidence>
<comment type="similarity">
    <text evidence="2 8">Belongs to the 4-toluene sulfonate uptake permease (TSUP) (TC 2.A.102) family.</text>
</comment>
<reference evidence="9 10" key="1">
    <citation type="journal article" date="2010" name="Stand. Genomic Sci.">
        <title>Non-contiguous finished genome sequence of Aminomonas paucivorans type strain (GLU-3).</title>
        <authorList>
            <person name="Pitluck S."/>
            <person name="Yasawong M."/>
            <person name="Held B."/>
            <person name="Lapidus A."/>
            <person name="Nolan M."/>
            <person name="Copeland A."/>
            <person name="Lucas S."/>
            <person name="Del Rio T.G."/>
            <person name="Tice H."/>
            <person name="Cheng J.F."/>
            <person name="Chertkov O."/>
            <person name="Goodwin L."/>
            <person name="Tapia R."/>
            <person name="Han C."/>
            <person name="Liolios K."/>
            <person name="Ivanova N."/>
            <person name="Mavromatis K."/>
            <person name="Ovchinnikova G."/>
            <person name="Pati A."/>
            <person name="Chen A."/>
            <person name="Palaniappan K."/>
            <person name="Land M."/>
            <person name="Hauser L."/>
            <person name="Chang Y.J."/>
            <person name="Jeffries C.D."/>
            <person name="Pukall R."/>
            <person name="Spring S."/>
            <person name="Rohde M."/>
            <person name="Sikorski J."/>
            <person name="Goker M."/>
            <person name="Woyke T."/>
            <person name="Bristow J."/>
            <person name="Eisen J.A."/>
            <person name="Markowitz V."/>
            <person name="Hugenholtz P."/>
            <person name="Kyrpides N.C."/>
            <person name="Klenk H.P."/>
        </authorList>
    </citation>
    <scope>NUCLEOTIDE SEQUENCE [LARGE SCALE GENOMIC DNA]</scope>
    <source>
        <strain evidence="9 10">DSM 12260</strain>
    </source>
</reference>
<dbReference type="InterPro" id="IPR052017">
    <property type="entry name" value="TSUP"/>
</dbReference>
<keyword evidence="4 8" id="KW-1003">Cell membrane</keyword>
<gene>
    <name evidence="9" type="ORF">Apau_0180</name>
</gene>
<evidence type="ECO:0000256" key="2">
    <source>
        <dbReference type="ARBA" id="ARBA00009142"/>
    </source>
</evidence>
<accession>E3CXA1</accession>
<evidence type="ECO:0000256" key="4">
    <source>
        <dbReference type="ARBA" id="ARBA00022475"/>
    </source>
</evidence>
<name>E3CXA1_9BACT</name>
<comment type="subcellular location">
    <subcellularLocation>
        <location evidence="1 8">Cell membrane</location>
        <topology evidence="1 8">Multi-pass membrane protein</topology>
    </subcellularLocation>
</comment>
<evidence type="ECO:0000256" key="1">
    <source>
        <dbReference type="ARBA" id="ARBA00004651"/>
    </source>
</evidence>
<dbReference type="PANTHER" id="PTHR30269">
    <property type="entry name" value="TRANSMEMBRANE PROTEIN YFCA"/>
    <property type="match status" value="1"/>
</dbReference>
<dbReference type="Proteomes" id="UP000005096">
    <property type="component" value="Chromosome"/>
</dbReference>
<dbReference type="RefSeq" id="WP_006299761.1">
    <property type="nucleotide sequence ID" value="NZ_CM001022.1"/>
</dbReference>
<dbReference type="GO" id="GO:0005886">
    <property type="term" value="C:plasma membrane"/>
    <property type="evidence" value="ECO:0007669"/>
    <property type="project" value="UniProtKB-SubCell"/>
</dbReference>
<sequence length="256" mass="26272">MLPSPWILAGIFLLGVLSGFLNTLAAGGTLLTLPLLTLLGLDLAVANGTNRVAILLQSVAGAWAFRREGLLPLRRAFRLAVPATLGALCGTLGVLRLPREALSPVAGAIILLLALSLLFRPSLWETPRHTPASPAGVFAALFLAGAYGGFLQAGVGIVLSWALVGAGGMDLVRSNGVRTVLVGCYTLASLALFLRADLVNLPVGLVLAGGSMVGAVLGARASVSKGNPWIRRALGLAAGASALQMLWQAPGWFNGL</sequence>
<dbReference type="STRING" id="584708.Apau_0180"/>
<evidence type="ECO:0000256" key="8">
    <source>
        <dbReference type="RuleBase" id="RU363041"/>
    </source>
</evidence>
<dbReference type="Pfam" id="PF01925">
    <property type="entry name" value="TauE"/>
    <property type="match status" value="1"/>
</dbReference>
<keyword evidence="3" id="KW-0813">Transport</keyword>
<dbReference type="AlphaFoldDB" id="E3CXA1"/>
<feature type="transmembrane region" description="Helical" evidence="8">
    <location>
        <begin position="140"/>
        <end position="164"/>
    </location>
</feature>
<dbReference type="EMBL" id="CM001022">
    <property type="protein sequence ID" value="EFQ22617.1"/>
    <property type="molecule type" value="Genomic_DNA"/>
</dbReference>
<evidence type="ECO:0000313" key="9">
    <source>
        <dbReference type="EMBL" id="EFQ22617.1"/>
    </source>
</evidence>
<evidence type="ECO:0000256" key="6">
    <source>
        <dbReference type="ARBA" id="ARBA00022989"/>
    </source>
</evidence>
<evidence type="ECO:0000256" key="5">
    <source>
        <dbReference type="ARBA" id="ARBA00022692"/>
    </source>
</evidence>
<evidence type="ECO:0000256" key="7">
    <source>
        <dbReference type="ARBA" id="ARBA00023136"/>
    </source>
</evidence>
<keyword evidence="10" id="KW-1185">Reference proteome</keyword>
<dbReference type="PaxDb" id="584708-Apau_0180"/>
<dbReference type="PANTHER" id="PTHR30269:SF0">
    <property type="entry name" value="MEMBRANE TRANSPORTER PROTEIN YFCA-RELATED"/>
    <property type="match status" value="1"/>
</dbReference>
<feature type="transmembrane region" description="Helical" evidence="8">
    <location>
        <begin position="201"/>
        <end position="223"/>
    </location>
</feature>
<evidence type="ECO:0000256" key="3">
    <source>
        <dbReference type="ARBA" id="ARBA00022448"/>
    </source>
</evidence>
<dbReference type="OrthoDB" id="554695at2"/>